<dbReference type="PANTHER" id="PTHR46743:SF2">
    <property type="entry name" value="TEICHOIC ACIDS EXPORT ATP-BINDING PROTEIN TAGH"/>
    <property type="match status" value="1"/>
</dbReference>
<dbReference type="InterPro" id="IPR015860">
    <property type="entry name" value="ABC_transpr_TagH-like"/>
</dbReference>
<feature type="domain" description="ABC transporter" evidence="9">
    <location>
        <begin position="12"/>
        <end position="244"/>
    </location>
</feature>
<dbReference type="CDD" id="cd03220">
    <property type="entry name" value="ABC_KpsT_Wzt"/>
    <property type="match status" value="1"/>
</dbReference>
<evidence type="ECO:0000256" key="6">
    <source>
        <dbReference type="ARBA" id="ARBA00022967"/>
    </source>
</evidence>
<keyword evidence="11" id="KW-1185">Reference proteome</keyword>
<dbReference type="GO" id="GO:0005524">
    <property type="term" value="F:ATP binding"/>
    <property type="evidence" value="ECO:0007669"/>
    <property type="project" value="UniProtKB-KW"/>
</dbReference>
<comment type="similarity">
    <text evidence="1">Belongs to the ABC transporter superfamily.</text>
</comment>
<evidence type="ECO:0000256" key="5">
    <source>
        <dbReference type="ARBA" id="ARBA00022840"/>
    </source>
</evidence>
<evidence type="ECO:0000256" key="7">
    <source>
        <dbReference type="ARBA" id="ARBA00023136"/>
    </source>
</evidence>
<dbReference type="PROSITE" id="PS50893">
    <property type="entry name" value="ABC_TRANSPORTER_2"/>
    <property type="match status" value="1"/>
</dbReference>
<dbReference type="AlphaFoldDB" id="A0A942Z399"/>
<evidence type="ECO:0000259" key="9">
    <source>
        <dbReference type="PROSITE" id="PS50893"/>
    </source>
</evidence>
<evidence type="ECO:0000256" key="1">
    <source>
        <dbReference type="ARBA" id="ARBA00005417"/>
    </source>
</evidence>
<sequence>MKQPKVVFKNVVKEYTLFKKKSDKLVEFFMPKKGNHNFYAVRDVSFEVYAGETIGIIGINGSGKSTLSNLLAQVVPPTSGSIEIDGETSLIAISVGLNNQLSGLENIELKCLMHGMDMDEIKRIKPLIIEFADIGNFIDQPVKNYSSGMRSRLGFAISVHTNPDILVVDEALSVGDQTFYEKCMTKIQEFKDSGKTIFFISHSLSQIKQLSDRVLWMQFGEVKEFGETRKVINLYKEFITWFNNLSEKEKKQYKREMFEMQSGHHSFNNNRQISRKEKNRGAIKRDNINPFYKIQLSILSLLLIFSMFFMVVGNPAEALVHKFSELTLEKNGGNKVDEKREDQEFEKTFLNKDGFIQVNSADVFRNVDLTEKYKELNFANEVKVLAIVDEHVYQIEQNNEIGYTAIDNIEINSLESIDITINELLPMLSESFNESYQFYLAFLGGEETQLKEKMRGITEELIEESQKKIVLGYEDITYLVHEGLVNGITVEVTDSLPTEVESKLKGYSIVSTDEKLWSFKSSEYKFFLNLEADELTIQFNNKIDSAS</sequence>
<evidence type="ECO:0000256" key="2">
    <source>
        <dbReference type="ARBA" id="ARBA00022448"/>
    </source>
</evidence>
<dbReference type="SMART" id="SM00382">
    <property type="entry name" value="AAA"/>
    <property type="match status" value="1"/>
</dbReference>
<accession>A0A942Z399</accession>
<dbReference type="GO" id="GO:0140359">
    <property type="term" value="F:ABC-type transporter activity"/>
    <property type="evidence" value="ECO:0007669"/>
    <property type="project" value="InterPro"/>
</dbReference>
<dbReference type="InterPro" id="IPR027417">
    <property type="entry name" value="P-loop_NTPase"/>
</dbReference>
<keyword evidence="3" id="KW-1003">Cell membrane</keyword>
<keyword evidence="8" id="KW-1133">Transmembrane helix</keyword>
<dbReference type="InterPro" id="IPR003439">
    <property type="entry name" value="ABC_transporter-like_ATP-bd"/>
</dbReference>
<dbReference type="InterPro" id="IPR017871">
    <property type="entry name" value="ABC_transporter-like_CS"/>
</dbReference>
<evidence type="ECO:0000313" key="10">
    <source>
        <dbReference type="EMBL" id="MBS4223363.1"/>
    </source>
</evidence>
<dbReference type="InterPro" id="IPR050683">
    <property type="entry name" value="Bact_Polysacc_Export_ATP-bd"/>
</dbReference>
<evidence type="ECO:0000313" key="11">
    <source>
        <dbReference type="Proteomes" id="UP000676456"/>
    </source>
</evidence>
<keyword evidence="7 8" id="KW-0472">Membrane</keyword>
<keyword evidence="4" id="KW-0547">Nucleotide-binding</keyword>
<dbReference type="FunFam" id="3.40.50.300:FF:003010">
    <property type="entry name" value="Teichoic acids export ATP-binding protein TagH"/>
    <property type="match status" value="1"/>
</dbReference>
<feature type="transmembrane region" description="Helical" evidence="8">
    <location>
        <begin position="294"/>
        <end position="313"/>
    </location>
</feature>
<dbReference type="InterPro" id="IPR003593">
    <property type="entry name" value="AAA+_ATPase"/>
</dbReference>
<evidence type="ECO:0000256" key="8">
    <source>
        <dbReference type="SAM" id="Phobius"/>
    </source>
</evidence>
<comment type="caution">
    <text evidence="10">The sequence shown here is derived from an EMBL/GenBank/DDBJ whole genome shotgun (WGS) entry which is preliminary data.</text>
</comment>
<proteinExistence type="inferred from homology"/>
<dbReference type="PANTHER" id="PTHR46743">
    <property type="entry name" value="TEICHOIC ACIDS EXPORT ATP-BINDING PROTEIN TAGH"/>
    <property type="match status" value="1"/>
</dbReference>
<dbReference type="RefSeq" id="WP_213098377.1">
    <property type="nucleotide sequence ID" value="NZ_JAGYPN010000002.1"/>
</dbReference>
<dbReference type="Proteomes" id="UP000676456">
    <property type="component" value="Unassembled WGS sequence"/>
</dbReference>
<dbReference type="Pfam" id="PF00005">
    <property type="entry name" value="ABC_tran"/>
    <property type="match status" value="1"/>
</dbReference>
<evidence type="ECO:0000256" key="4">
    <source>
        <dbReference type="ARBA" id="ARBA00022741"/>
    </source>
</evidence>
<dbReference type="GO" id="GO:0016887">
    <property type="term" value="F:ATP hydrolysis activity"/>
    <property type="evidence" value="ECO:0007669"/>
    <property type="project" value="InterPro"/>
</dbReference>
<organism evidence="10 11">
    <name type="scientific">Lederbergia citrea</name>
    <dbReference type="NCBI Taxonomy" id="2833581"/>
    <lineage>
        <taxon>Bacteria</taxon>
        <taxon>Bacillati</taxon>
        <taxon>Bacillota</taxon>
        <taxon>Bacilli</taxon>
        <taxon>Bacillales</taxon>
        <taxon>Bacillaceae</taxon>
        <taxon>Lederbergia</taxon>
    </lineage>
</organism>
<keyword evidence="2" id="KW-0813">Transport</keyword>
<protein>
    <submittedName>
        <fullName evidence="10">ATP-binding cassette domain-containing protein</fullName>
    </submittedName>
</protein>
<dbReference type="SUPFAM" id="SSF52540">
    <property type="entry name" value="P-loop containing nucleoside triphosphate hydrolases"/>
    <property type="match status" value="1"/>
</dbReference>
<evidence type="ECO:0000256" key="3">
    <source>
        <dbReference type="ARBA" id="ARBA00022475"/>
    </source>
</evidence>
<dbReference type="Gene3D" id="3.40.50.300">
    <property type="entry name" value="P-loop containing nucleotide triphosphate hydrolases"/>
    <property type="match status" value="1"/>
</dbReference>
<keyword evidence="8" id="KW-0812">Transmembrane</keyword>
<keyword evidence="5 10" id="KW-0067">ATP-binding</keyword>
<dbReference type="PROSITE" id="PS00211">
    <property type="entry name" value="ABC_TRANSPORTER_1"/>
    <property type="match status" value="1"/>
</dbReference>
<dbReference type="GO" id="GO:0016020">
    <property type="term" value="C:membrane"/>
    <property type="evidence" value="ECO:0007669"/>
    <property type="project" value="InterPro"/>
</dbReference>
<name>A0A942Z399_9BACI</name>
<keyword evidence="6" id="KW-1278">Translocase</keyword>
<reference evidence="10 11" key="1">
    <citation type="submission" date="2021-05" db="EMBL/GenBank/DDBJ databases">
        <title>Novel Bacillus species.</title>
        <authorList>
            <person name="Liu G."/>
        </authorList>
    </citation>
    <scope>NUCLEOTIDE SEQUENCE [LARGE SCALE GENOMIC DNA]</scope>
    <source>
        <strain evidence="10 11">FJAT-49682</strain>
    </source>
</reference>
<dbReference type="EMBL" id="JAGYPN010000002">
    <property type="protein sequence ID" value="MBS4223363.1"/>
    <property type="molecule type" value="Genomic_DNA"/>
</dbReference>
<gene>
    <name evidence="10" type="ORF">KHA91_11475</name>
</gene>